<evidence type="ECO:0000313" key="2">
    <source>
        <dbReference type="Proteomes" id="UP000199545"/>
    </source>
</evidence>
<dbReference type="EMBL" id="FORR01000038">
    <property type="protein sequence ID" value="SFJ91713.1"/>
    <property type="molecule type" value="Genomic_DNA"/>
</dbReference>
<evidence type="ECO:0000313" key="1">
    <source>
        <dbReference type="EMBL" id="SFJ91713.1"/>
    </source>
</evidence>
<dbReference type="Proteomes" id="UP000199545">
    <property type="component" value="Unassembled WGS sequence"/>
</dbReference>
<proteinExistence type="predicted"/>
<reference evidence="1 2" key="1">
    <citation type="submission" date="2016-10" db="EMBL/GenBank/DDBJ databases">
        <authorList>
            <person name="de Groot N.N."/>
        </authorList>
    </citation>
    <scope>NUCLEOTIDE SEQUENCE [LARGE SCALE GENOMIC DNA]</scope>
    <source>
        <strain evidence="1 2">DSM 44778</strain>
    </source>
</reference>
<name>A0A1I3V9Q8_9BACL</name>
<sequence length="35" mass="4363">MLYRINEVMLHSSVFKEHFLSLAFFEQRHLLLYHI</sequence>
<keyword evidence="2" id="KW-1185">Reference proteome</keyword>
<gene>
    <name evidence="1" type="ORF">SAMN05421852_1389</name>
</gene>
<protein>
    <submittedName>
        <fullName evidence="1">Uncharacterized protein</fullName>
    </submittedName>
</protein>
<accession>A0A1I3V9Q8</accession>
<organism evidence="1 2">
    <name type="scientific">Thermoflavimicrobium dichotomicum</name>
    <dbReference type="NCBI Taxonomy" id="46223"/>
    <lineage>
        <taxon>Bacteria</taxon>
        <taxon>Bacillati</taxon>
        <taxon>Bacillota</taxon>
        <taxon>Bacilli</taxon>
        <taxon>Bacillales</taxon>
        <taxon>Thermoactinomycetaceae</taxon>
        <taxon>Thermoflavimicrobium</taxon>
    </lineage>
</organism>
<dbReference type="AlphaFoldDB" id="A0A1I3V9Q8"/>